<accession>A0A1X6WS03</accession>
<dbReference type="Proteomes" id="UP000195918">
    <property type="component" value="Unassembled WGS sequence"/>
</dbReference>
<evidence type="ECO:0000313" key="2">
    <source>
        <dbReference type="EMBL" id="SLM87047.1"/>
    </source>
</evidence>
<proteinExistence type="predicted"/>
<evidence type="ECO:0000313" key="3">
    <source>
        <dbReference type="Proteomes" id="UP000195918"/>
    </source>
</evidence>
<protein>
    <submittedName>
        <fullName evidence="2">Uncharacterized protein</fullName>
    </submittedName>
</protein>
<dbReference type="EMBL" id="FWFD01000018">
    <property type="protein sequence ID" value="SLM87047.1"/>
    <property type="molecule type" value="Genomic_DNA"/>
</dbReference>
<reference evidence="3" key="1">
    <citation type="submission" date="2017-02" db="EMBL/GenBank/DDBJ databases">
        <authorList>
            <person name="Dridi B."/>
        </authorList>
    </citation>
    <scope>NUCLEOTIDE SEQUENCE [LARGE SCALE GENOMIC DNA]</scope>
    <source>
        <strain evidence="3">bH819</strain>
    </source>
</reference>
<keyword evidence="1" id="KW-0175">Coiled coil</keyword>
<organism evidence="2 3">
    <name type="scientific">Vagococcus fluvialis bH819</name>
    <dbReference type="NCBI Taxonomy" id="1255619"/>
    <lineage>
        <taxon>Bacteria</taxon>
        <taxon>Bacillati</taxon>
        <taxon>Bacillota</taxon>
        <taxon>Bacilli</taxon>
        <taxon>Lactobacillales</taxon>
        <taxon>Enterococcaceae</taxon>
        <taxon>Vagococcus</taxon>
    </lineage>
</organism>
<dbReference type="AlphaFoldDB" id="A0A1X6WS03"/>
<name>A0A1X6WS03_9ENTE</name>
<feature type="coiled-coil region" evidence="1">
    <location>
        <begin position="13"/>
        <end position="66"/>
    </location>
</feature>
<sequence>MLKDIIVEIMSTEQLIKQERIDLENQLKQIKNNNIKALKNREKELEQELYDELKTYEDNQQKLLDDCMKESQNWKQEKSSQLARSFETNEDSVVDALLKEVETIYGHF</sequence>
<keyword evidence="3" id="KW-1185">Reference proteome</keyword>
<evidence type="ECO:0000256" key="1">
    <source>
        <dbReference type="SAM" id="Coils"/>
    </source>
</evidence>
<gene>
    <name evidence="2" type="ORF">FM121_13195</name>
</gene>